<dbReference type="Proteomes" id="UP000887159">
    <property type="component" value="Unassembled WGS sequence"/>
</dbReference>
<name>A0A8X7BN33_TRICX</name>
<keyword evidence="2" id="KW-1185">Reference proteome</keyword>
<comment type="caution">
    <text evidence="1">The sequence shown here is derived from an EMBL/GenBank/DDBJ whole genome shotgun (WGS) entry which is preliminary data.</text>
</comment>
<evidence type="ECO:0000313" key="1">
    <source>
        <dbReference type="EMBL" id="GFY36199.1"/>
    </source>
</evidence>
<dbReference type="AlphaFoldDB" id="A0A8X7BN33"/>
<accession>A0A8X7BN33</accession>
<proteinExistence type="predicted"/>
<evidence type="ECO:0000313" key="2">
    <source>
        <dbReference type="Proteomes" id="UP000887159"/>
    </source>
</evidence>
<gene>
    <name evidence="1" type="ORF">TNCV_4845711</name>
</gene>
<sequence>MKVSSTFSPKEDSTRITLVNFGSSLKKHSPYSPILVECLTNVFGSQESVFSIGCSQGDTSDWTPGVQTSLYKKSLDCLSGNSSSRRSGKVTRKLRSHCLPMSLYA</sequence>
<reference evidence="1" key="1">
    <citation type="submission" date="2020-08" db="EMBL/GenBank/DDBJ databases">
        <title>Multicomponent nature underlies the extraordinary mechanical properties of spider dragline silk.</title>
        <authorList>
            <person name="Kono N."/>
            <person name="Nakamura H."/>
            <person name="Mori M."/>
            <person name="Yoshida Y."/>
            <person name="Ohtoshi R."/>
            <person name="Malay A.D."/>
            <person name="Moran D.A.P."/>
            <person name="Tomita M."/>
            <person name="Numata K."/>
            <person name="Arakawa K."/>
        </authorList>
    </citation>
    <scope>NUCLEOTIDE SEQUENCE</scope>
</reference>
<dbReference type="EMBL" id="BMAU01021435">
    <property type="protein sequence ID" value="GFY36199.1"/>
    <property type="molecule type" value="Genomic_DNA"/>
</dbReference>
<organism evidence="1 2">
    <name type="scientific">Trichonephila clavipes</name>
    <name type="common">Golden silk orbweaver</name>
    <name type="synonym">Nephila clavipes</name>
    <dbReference type="NCBI Taxonomy" id="2585209"/>
    <lineage>
        <taxon>Eukaryota</taxon>
        <taxon>Metazoa</taxon>
        <taxon>Ecdysozoa</taxon>
        <taxon>Arthropoda</taxon>
        <taxon>Chelicerata</taxon>
        <taxon>Arachnida</taxon>
        <taxon>Araneae</taxon>
        <taxon>Araneomorphae</taxon>
        <taxon>Entelegynae</taxon>
        <taxon>Araneoidea</taxon>
        <taxon>Nephilidae</taxon>
        <taxon>Trichonephila</taxon>
    </lineage>
</organism>
<protein>
    <submittedName>
        <fullName evidence="1">Uncharacterized protein</fullName>
    </submittedName>
</protein>